<dbReference type="EMBL" id="AVCI01000001">
    <property type="protein sequence ID" value="KFN44915.1"/>
    <property type="molecule type" value="Genomic_DNA"/>
</dbReference>
<accession>A0A091BKT9</accession>
<evidence type="ECO:0008006" key="4">
    <source>
        <dbReference type="Google" id="ProtNLM"/>
    </source>
</evidence>
<organism evidence="2 3">
    <name type="scientific">Arenimonas oryziterrae DSM 21050 = YC6267</name>
    <dbReference type="NCBI Taxonomy" id="1121015"/>
    <lineage>
        <taxon>Bacteria</taxon>
        <taxon>Pseudomonadati</taxon>
        <taxon>Pseudomonadota</taxon>
        <taxon>Gammaproteobacteria</taxon>
        <taxon>Lysobacterales</taxon>
        <taxon>Lysobacteraceae</taxon>
        <taxon>Arenimonas</taxon>
    </lineage>
</organism>
<dbReference type="PIRSF" id="PIRSF033239">
    <property type="entry name" value="ExoD"/>
    <property type="match status" value="1"/>
</dbReference>
<keyword evidence="1" id="KW-0812">Transmembrane</keyword>
<proteinExistence type="predicted"/>
<dbReference type="PANTHER" id="PTHR41795:SF1">
    <property type="entry name" value="EXOPOLYSACCHARIDE SYNTHESIS PROTEIN"/>
    <property type="match status" value="1"/>
</dbReference>
<feature type="transmembrane region" description="Helical" evidence="1">
    <location>
        <begin position="40"/>
        <end position="72"/>
    </location>
</feature>
<feature type="transmembrane region" description="Helical" evidence="1">
    <location>
        <begin position="123"/>
        <end position="143"/>
    </location>
</feature>
<dbReference type="eggNOG" id="COG3932">
    <property type="taxonomic scope" value="Bacteria"/>
</dbReference>
<reference evidence="2 3" key="1">
    <citation type="submission" date="2013-09" db="EMBL/GenBank/DDBJ databases">
        <title>Genome sequencing of Arenimonas oryziterrae.</title>
        <authorList>
            <person name="Chen F."/>
            <person name="Wang G."/>
        </authorList>
    </citation>
    <scope>NUCLEOTIDE SEQUENCE [LARGE SCALE GENOMIC DNA]</scope>
    <source>
        <strain evidence="2 3">YC6267</strain>
    </source>
</reference>
<dbReference type="InterPro" id="IPR010331">
    <property type="entry name" value="ExoD"/>
</dbReference>
<dbReference type="STRING" id="1121015.GCA_000420545_01451"/>
<dbReference type="PANTHER" id="PTHR41795">
    <property type="entry name" value="EXOPOLYSACCHARIDE SYNTHESIS PROTEIN"/>
    <property type="match status" value="1"/>
</dbReference>
<evidence type="ECO:0000313" key="3">
    <source>
        <dbReference type="Proteomes" id="UP000029385"/>
    </source>
</evidence>
<comment type="caution">
    <text evidence="2">The sequence shown here is derived from an EMBL/GenBank/DDBJ whole genome shotgun (WGS) entry which is preliminary data.</text>
</comment>
<name>A0A091BKT9_9GAMM</name>
<dbReference type="OrthoDB" id="5966050at2"/>
<keyword evidence="1" id="KW-0472">Membrane</keyword>
<dbReference type="PATRIC" id="fig|1121015.4.peg.499"/>
<keyword evidence="1" id="KW-1133">Transmembrane helix</keyword>
<dbReference type="Pfam" id="PF06055">
    <property type="entry name" value="ExoD"/>
    <property type="match status" value="1"/>
</dbReference>
<keyword evidence="3" id="KW-1185">Reference proteome</keyword>
<feature type="transmembrane region" description="Helical" evidence="1">
    <location>
        <begin position="149"/>
        <end position="166"/>
    </location>
</feature>
<gene>
    <name evidence="2" type="ORF">N789_02530</name>
</gene>
<protein>
    <recommendedName>
        <fullName evidence="4">Exopolysaccharide biosynthesis protein</fullName>
    </recommendedName>
</protein>
<dbReference type="AlphaFoldDB" id="A0A091BKT9"/>
<dbReference type="RefSeq" id="WP_022969083.1">
    <property type="nucleotide sequence ID" value="NZ_ATVD01000002.1"/>
</dbReference>
<sequence>MTARIPPPSTRALVDQLAEGDPDEVVTFAELLDRFSERSFGLFLLLVMLPCFIPLPVGVGGVSGAFVALIGLQFLMRFEHPWLPGFLARRKIHRHTLAGFRNRMGKWLGRIEKLTRPRNEGMFLHPAAHAFTGLLLLLLGIALALPLPLTNYPFGLILLSFAFALIERDGRLMLIAWGLGVAEIVVVAGFSGTVTKMCMDALHWLQS</sequence>
<evidence type="ECO:0000256" key="1">
    <source>
        <dbReference type="SAM" id="Phobius"/>
    </source>
</evidence>
<evidence type="ECO:0000313" key="2">
    <source>
        <dbReference type="EMBL" id="KFN44915.1"/>
    </source>
</evidence>
<dbReference type="Proteomes" id="UP000029385">
    <property type="component" value="Unassembled WGS sequence"/>
</dbReference>
<feature type="transmembrane region" description="Helical" evidence="1">
    <location>
        <begin position="173"/>
        <end position="194"/>
    </location>
</feature>